<dbReference type="PROSITE" id="PS50928">
    <property type="entry name" value="ABC_TM1"/>
    <property type="match status" value="1"/>
</dbReference>
<keyword evidence="9" id="KW-1185">Reference proteome</keyword>
<feature type="domain" description="ABC transmembrane type-1" evidence="7">
    <location>
        <begin position="20"/>
        <end position="200"/>
    </location>
</feature>
<sequence>MISDLIEYYKTNGSYVLEQVYRHFLISIYGVLLAAIVAIPLGFYLASKKKLANWVISLANIIQTVPSLAMLAIVMGGFGLGPTTVIVTVFLYSILPILKNTYTAVSNVDENIIDAAKGLGMNRFQLIRKIQFPLSLSVIMGGIKNSMVLGIGVAAIGTFIGAGGLGDIISRGINVSDGADIILAGAIPTALMAVVIDMILSFIENKLDKTKH</sequence>
<proteinExistence type="inferred from homology"/>
<evidence type="ECO:0000313" key="8">
    <source>
        <dbReference type="EMBL" id="EHR33532.1"/>
    </source>
</evidence>
<keyword evidence="3 6" id="KW-0812">Transmembrane</keyword>
<dbReference type="HOGENOM" id="CLU_046113_7_2_9"/>
<accession>H3NP70</accession>
<dbReference type="AlphaFoldDB" id="H3NP70"/>
<organism evidence="8 9">
    <name type="scientific">Helcococcus kunzii ATCC 51366</name>
    <dbReference type="NCBI Taxonomy" id="883114"/>
    <lineage>
        <taxon>Bacteria</taxon>
        <taxon>Bacillati</taxon>
        <taxon>Bacillota</taxon>
        <taxon>Tissierellia</taxon>
        <taxon>Tissierellales</taxon>
        <taxon>Peptoniphilaceae</taxon>
        <taxon>Helcococcus</taxon>
    </lineage>
</organism>
<dbReference type="EMBL" id="AGEI01000022">
    <property type="protein sequence ID" value="EHR33532.1"/>
    <property type="molecule type" value="Genomic_DNA"/>
</dbReference>
<dbReference type="PANTHER" id="PTHR30177">
    <property type="entry name" value="GLYCINE BETAINE/L-PROLINE TRANSPORT SYSTEM PERMEASE PROTEIN PROW"/>
    <property type="match status" value="1"/>
</dbReference>
<dbReference type="STRING" id="883114.HMPREF9709_01131"/>
<dbReference type="GO" id="GO:0031460">
    <property type="term" value="P:glycine betaine transport"/>
    <property type="evidence" value="ECO:0007669"/>
    <property type="project" value="TreeGrafter"/>
</dbReference>
<dbReference type="FunFam" id="1.10.3720.10:FF:000001">
    <property type="entry name" value="Glycine betaine ABC transporter, permease"/>
    <property type="match status" value="1"/>
</dbReference>
<dbReference type="InterPro" id="IPR000515">
    <property type="entry name" value="MetI-like"/>
</dbReference>
<dbReference type="CDD" id="cd06261">
    <property type="entry name" value="TM_PBP2"/>
    <property type="match status" value="1"/>
</dbReference>
<dbReference type="GO" id="GO:0055085">
    <property type="term" value="P:transmembrane transport"/>
    <property type="evidence" value="ECO:0007669"/>
    <property type="project" value="InterPro"/>
</dbReference>
<comment type="subcellular location">
    <subcellularLocation>
        <location evidence="6">Cell membrane</location>
        <topology evidence="6">Multi-pass membrane protein</topology>
    </subcellularLocation>
    <subcellularLocation>
        <location evidence="1">Membrane</location>
        <topology evidence="1">Multi-pass membrane protein</topology>
    </subcellularLocation>
</comment>
<dbReference type="Gene3D" id="1.10.3720.10">
    <property type="entry name" value="MetI-like"/>
    <property type="match status" value="1"/>
</dbReference>
<dbReference type="SUPFAM" id="SSF161098">
    <property type="entry name" value="MetI-like"/>
    <property type="match status" value="1"/>
</dbReference>
<feature type="transmembrane region" description="Helical" evidence="6">
    <location>
        <begin position="20"/>
        <end position="44"/>
    </location>
</feature>
<evidence type="ECO:0000259" key="7">
    <source>
        <dbReference type="PROSITE" id="PS50928"/>
    </source>
</evidence>
<dbReference type="PANTHER" id="PTHR30177:SF4">
    <property type="entry name" value="OSMOPROTECTANT IMPORT PERMEASE PROTEIN OSMW"/>
    <property type="match status" value="1"/>
</dbReference>
<feature type="transmembrane region" description="Helical" evidence="6">
    <location>
        <begin position="80"/>
        <end position="98"/>
    </location>
</feature>
<dbReference type="eggNOG" id="COG1174">
    <property type="taxonomic scope" value="Bacteria"/>
</dbReference>
<evidence type="ECO:0000256" key="3">
    <source>
        <dbReference type="ARBA" id="ARBA00022692"/>
    </source>
</evidence>
<dbReference type="InterPro" id="IPR051204">
    <property type="entry name" value="ABC_transp_perm/SBD"/>
</dbReference>
<evidence type="ECO:0000256" key="5">
    <source>
        <dbReference type="ARBA" id="ARBA00023136"/>
    </source>
</evidence>
<dbReference type="PATRIC" id="fig|883114.3.peg.1121"/>
<evidence type="ECO:0000256" key="6">
    <source>
        <dbReference type="RuleBase" id="RU363032"/>
    </source>
</evidence>
<keyword evidence="4 6" id="KW-1133">Transmembrane helix</keyword>
<dbReference type="Pfam" id="PF00528">
    <property type="entry name" value="BPD_transp_1"/>
    <property type="match status" value="1"/>
</dbReference>
<evidence type="ECO:0000256" key="4">
    <source>
        <dbReference type="ARBA" id="ARBA00022989"/>
    </source>
</evidence>
<protein>
    <recommendedName>
        <fullName evidence="7">ABC transmembrane type-1 domain-containing protein</fullName>
    </recommendedName>
</protein>
<dbReference type="GO" id="GO:0005886">
    <property type="term" value="C:plasma membrane"/>
    <property type="evidence" value="ECO:0007669"/>
    <property type="project" value="UniProtKB-SubCell"/>
</dbReference>
<dbReference type="InterPro" id="IPR035906">
    <property type="entry name" value="MetI-like_sf"/>
</dbReference>
<dbReference type="RefSeq" id="WP_005398645.1">
    <property type="nucleotide sequence ID" value="NZ_JH601088.1"/>
</dbReference>
<name>H3NP70_9FIRM</name>
<comment type="similarity">
    <text evidence="6">Belongs to the binding-protein-dependent transport system permease family.</text>
</comment>
<gene>
    <name evidence="8" type="ORF">HMPREF9709_01131</name>
</gene>
<keyword evidence="5 6" id="KW-0472">Membrane</keyword>
<comment type="caution">
    <text evidence="8">The sequence shown here is derived from an EMBL/GenBank/DDBJ whole genome shotgun (WGS) entry which is preliminary data.</text>
</comment>
<dbReference type="Proteomes" id="UP000004191">
    <property type="component" value="Unassembled WGS sequence"/>
</dbReference>
<reference evidence="8 9" key="1">
    <citation type="submission" date="2012-01" db="EMBL/GenBank/DDBJ databases">
        <title>The Genome Sequence of Helcococcus kunzii ATCC 51366.</title>
        <authorList>
            <consortium name="The Broad Institute Genome Sequencing Platform"/>
            <person name="Earl A."/>
            <person name="Ward D."/>
            <person name="Feldgarden M."/>
            <person name="Gevers D."/>
            <person name="Huys G."/>
            <person name="Young S.K."/>
            <person name="Zeng Q."/>
            <person name="Gargeya S."/>
            <person name="Fitzgerald M."/>
            <person name="Haas B."/>
            <person name="Abouelleil A."/>
            <person name="Alvarado L."/>
            <person name="Arachchi H.M."/>
            <person name="Berlin A."/>
            <person name="Chapman S.B."/>
            <person name="Gearin G."/>
            <person name="Goldberg J."/>
            <person name="Griggs A."/>
            <person name="Gujja S."/>
            <person name="Hansen M."/>
            <person name="Heiman D."/>
            <person name="Howarth C."/>
            <person name="Larimer J."/>
            <person name="Lui A."/>
            <person name="MacDonald P.J.P."/>
            <person name="McCowen C."/>
            <person name="Montmayeur A."/>
            <person name="Murphy C."/>
            <person name="Neiman D."/>
            <person name="Pearson M."/>
            <person name="Priest M."/>
            <person name="Roberts A."/>
            <person name="Saif S."/>
            <person name="Shea T."/>
            <person name="Sisk P."/>
            <person name="Stolte C."/>
            <person name="Sykes S."/>
            <person name="Wortman J."/>
            <person name="Nusbaum C."/>
            <person name="Birren B."/>
        </authorList>
    </citation>
    <scope>NUCLEOTIDE SEQUENCE [LARGE SCALE GENOMIC DNA]</scope>
    <source>
        <strain evidence="8 9">ATCC 51366</strain>
    </source>
</reference>
<keyword evidence="2 6" id="KW-0813">Transport</keyword>
<dbReference type="GeneID" id="96999116"/>
<evidence type="ECO:0000256" key="1">
    <source>
        <dbReference type="ARBA" id="ARBA00004141"/>
    </source>
</evidence>
<evidence type="ECO:0000313" key="9">
    <source>
        <dbReference type="Proteomes" id="UP000004191"/>
    </source>
</evidence>
<feature type="transmembrane region" description="Helical" evidence="6">
    <location>
        <begin position="181"/>
        <end position="203"/>
    </location>
</feature>
<evidence type="ECO:0000256" key="2">
    <source>
        <dbReference type="ARBA" id="ARBA00022448"/>
    </source>
</evidence>
<feature type="transmembrane region" description="Helical" evidence="6">
    <location>
        <begin position="51"/>
        <end position="74"/>
    </location>
</feature>
<feature type="transmembrane region" description="Helical" evidence="6">
    <location>
        <begin position="147"/>
        <end position="169"/>
    </location>
</feature>